<keyword evidence="1" id="KW-0472">Membrane</keyword>
<evidence type="ECO:0008006" key="4">
    <source>
        <dbReference type="Google" id="ProtNLM"/>
    </source>
</evidence>
<gene>
    <name evidence="2" type="ORF">ACJMK2_009872</name>
</gene>
<keyword evidence="1" id="KW-0812">Transmembrane</keyword>
<dbReference type="AlphaFoldDB" id="A0ABD3VDL4"/>
<dbReference type="InterPro" id="IPR008983">
    <property type="entry name" value="Tumour_necrosis_fac-like_dom"/>
</dbReference>
<evidence type="ECO:0000313" key="2">
    <source>
        <dbReference type="EMBL" id="KAL3859659.1"/>
    </source>
</evidence>
<sequence>MTSWPNEHERCSVVPELISTKKRAISSKLCRHCCQMCFIPCLCVTVFLFIVALVVRNTDILNIVKLCQGNVYEEKLQAAEPMPASMMLADKTSLKDMAATARTSAQLFFDKSKTDNERLHWTYDVPGASKTSDLTYEYYKEFGCLKISTPGYYLVMFKIMFNISGNIAAKDSYINIQIREENQPRPIIVYDRFDFPEYNGRRIYFSRINFGYFQLSVSDIVCITMPPEHISLVYRALRATTFNLHRF</sequence>
<dbReference type="SUPFAM" id="SSF49842">
    <property type="entry name" value="TNF-like"/>
    <property type="match status" value="1"/>
</dbReference>
<dbReference type="EMBL" id="JBJQND010000012">
    <property type="protein sequence ID" value="KAL3859659.1"/>
    <property type="molecule type" value="Genomic_DNA"/>
</dbReference>
<keyword evidence="3" id="KW-1185">Reference proteome</keyword>
<dbReference type="Gene3D" id="2.60.120.40">
    <property type="match status" value="1"/>
</dbReference>
<name>A0ABD3VDL4_SINWO</name>
<proteinExistence type="predicted"/>
<comment type="caution">
    <text evidence="2">The sequence shown here is derived from an EMBL/GenBank/DDBJ whole genome shotgun (WGS) entry which is preliminary data.</text>
</comment>
<protein>
    <recommendedName>
        <fullName evidence="4">TNF family profile domain-containing protein</fullName>
    </recommendedName>
</protein>
<accession>A0ABD3VDL4</accession>
<keyword evidence="1" id="KW-1133">Transmembrane helix</keyword>
<feature type="transmembrane region" description="Helical" evidence="1">
    <location>
        <begin position="33"/>
        <end position="55"/>
    </location>
</feature>
<evidence type="ECO:0000313" key="3">
    <source>
        <dbReference type="Proteomes" id="UP001634394"/>
    </source>
</evidence>
<organism evidence="2 3">
    <name type="scientific">Sinanodonta woodiana</name>
    <name type="common">Chinese pond mussel</name>
    <name type="synonym">Anodonta woodiana</name>
    <dbReference type="NCBI Taxonomy" id="1069815"/>
    <lineage>
        <taxon>Eukaryota</taxon>
        <taxon>Metazoa</taxon>
        <taxon>Spiralia</taxon>
        <taxon>Lophotrochozoa</taxon>
        <taxon>Mollusca</taxon>
        <taxon>Bivalvia</taxon>
        <taxon>Autobranchia</taxon>
        <taxon>Heteroconchia</taxon>
        <taxon>Palaeoheterodonta</taxon>
        <taxon>Unionida</taxon>
        <taxon>Unionoidea</taxon>
        <taxon>Unionidae</taxon>
        <taxon>Unioninae</taxon>
        <taxon>Sinanodonta</taxon>
    </lineage>
</organism>
<evidence type="ECO:0000256" key="1">
    <source>
        <dbReference type="SAM" id="Phobius"/>
    </source>
</evidence>
<dbReference type="Proteomes" id="UP001634394">
    <property type="component" value="Unassembled WGS sequence"/>
</dbReference>
<reference evidence="2 3" key="1">
    <citation type="submission" date="2024-11" db="EMBL/GenBank/DDBJ databases">
        <title>Chromosome-level genome assembly of the freshwater bivalve Anodonta woodiana.</title>
        <authorList>
            <person name="Chen X."/>
        </authorList>
    </citation>
    <scope>NUCLEOTIDE SEQUENCE [LARGE SCALE GENOMIC DNA]</scope>
    <source>
        <strain evidence="2">MN2024</strain>
        <tissue evidence="2">Gills</tissue>
    </source>
</reference>